<dbReference type="NCBIfam" id="TIGR00254">
    <property type="entry name" value="GGDEF"/>
    <property type="match status" value="1"/>
</dbReference>
<dbReference type="Proteomes" id="UP000219285">
    <property type="component" value="Chromosome"/>
</dbReference>
<dbReference type="GO" id="GO:0043709">
    <property type="term" value="P:cell adhesion involved in single-species biofilm formation"/>
    <property type="evidence" value="ECO:0007669"/>
    <property type="project" value="TreeGrafter"/>
</dbReference>
<dbReference type="Gene3D" id="3.30.70.270">
    <property type="match status" value="1"/>
</dbReference>
<evidence type="ECO:0000256" key="2">
    <source>
        <dbReference type="ARBA" id="ARBA00012528"/>
    </source>
</evidence>
<dbReference type="RefSeq" id="WP_075610643.1">
    <property type="nucleotide sequence ID" value="NZ_CP052766.1"/>
</dbReference>
<dbReference type="GO" id="GO:0005886">
    <property type="term" value="C:plasma membrane"/>
    <property type="evidence" value="ECO:0007669"/>
    <property type="project" value="TreeGrafter"/>
</dbReference>
<dbReference type="InterPro" id="IPR000160">
    <property type="entry name" value="GGDEF_dom"/>
</dbReference>
<dbReference type="GO" id="GO:1902201">
    <property type="term" value="P:negative regulation of bacterial-type flagellum-dependent cell motility"/>
    <property type="evidence" value="ECO:0007669"/>
    <property type="project" value="TreeGrafter"/>
</dbReference>
<evidence type="ECO:0000256" key="1">
    <source>
        <dbReference type="ARBA" id="ARBA00001946"/>
    </source>
</evidence>
<dbReference type="EC" id="2.7.7.65" evidence="2"/>
<dbReference type="AlphaFoldDB" id="A0A6M4MFY3"/>
<evidence type="ECO:0000313" key="4">
    <source>
        <dbReference type="EMBL" id="QJR81788.1"/>
    </source>
</evidence>
<name>A0A6M4MFY3_9ALTE</name>
<dbReference type="InterPro" id="IPR043128">
    <property type="entry name" value="Rev_trsase/Diguanyl_cyclase"/>
</dbReference>
<dbReference type="PANTHER" id="PTHR45138">
    <property type="entry name" value="REGULATORY COMPONENTS OF SENSORY TRANSDUCTION SYSTEM"/>
    <property type="match status" value="1"/>
</dbReference>
<feature type="domain" description="GGDEF" evidence="3">
    <location>
        <begin position="174"/>
        <end position="301"/>
    </location>
</feature>
<reference evidence="4 5" key="2">
    <citation type="submission" date="2020-04" db="EMBL/GenBank/DDBJ databases">
        <title>Complete genome sequence of Alteromonas pelagimontana 5.12T.</title>
        <authorList>
            <person name="Sinha R.K."/>
            <person name="Krishnan K.P."/>
            <person name="Kurian J.P."/>
        </authorList>
    </citation>
    <scope>NUCLEOTIDE SEQUENCE [LARGE SCALE GENOMIC DNA]</scope>
    <source>
        <strain evidence="4 5">5.12</strain>
    </source>
</reference>
<dbReference type="KEGG" id="apel:CA267_013980"/>
<organism evidence="4 5">
    <name type="scientific">Alteromonas pelagimontana</name>
    <dbReference type="NCBI Taxonomy" id="1858656"/>
    <lineage>
        <taxon>Bacteria</taxon>
        <taxon>Pseudomonadati</taxon>
        <taxon>Pseudomonadota</taxon>
        <taxon>Gammaproteobacteria</taxon>
        <taxon>Alteromonadales</taxon>
        <taxon>Alteromonadaceae</taxon>
        <taxon>Alteromonas/Salinimonas group</taxon>
        <taxon>Alteromonas</taxon>
    </lineage>
</organism>
<dbReference type="SMART" id="SM00267">
    <property type="entry name" value="GGDEF"/>
    <property type="match status" value="1"/>
</dbReference>
<evidence type="ECO:0000313" key="5">
    <source>
        <dbReference type="Proteomes" id="UP000219285"/>
    </source>
</evidence>
<sequence>MDFSTPLYDSTVQENYFLSGSSDPIMSTQQMNTFMNQMLSTIDVATLGSVYYHQLRQHLPIVQLSLSDFDSRLMYGTAGQYSPISVELDLPMCRVSDNSHGKNVHYVFSSDPSRQQRKLLAELHLLFSQQLNHALEFERMKQMATKDSLTGLGNRNGFNEACERKMSRAMRYGHSFALLVIDLDNFKSINDSLGHQEGDSVLIAVSEEINQALRGADEAFRFGGDEFCCLLDCKTATQLSLVASRLQDSISQSAYLSKRRISCSIGGAIYREGDDISTLFDRADSALYKVKKTGKNDYRAA</sequence>
<dbReference type="EMBL" id="CP052766">
    <property type="protein sequence ID" value="QJR81788.1"/>
    <property type="molecule type" value="Genomic_DNA"/>
</dbReference>
<dbReference type="CDD" id="cd01949">
    <property type="entry name" value="GGDEF"/>
    <property type="match status" value="1"/>
</dbReference>
<dbReference type="PROSITE" id="PS50887">
    <property type="entry name" value="GGDEF"/>
    <property type="match status" value="1"/>
</dbReference>
<protein>
    <recommendedName>
        <fullName evidence="2">diguanylate cyclase</fullName>
        <ecNumber evidence="2">2.7.7.65</ecNumber>
    </recommendedName>
</protein>
<dbReference type="InterPro" id="IPR029787">
    <property type="entry name" value="Nucleotide_cyclase"/>
</dbReference>
<dbReference type="SUPFAM" id="SSF55073">
    <property type="entry name" value="Nucleotide cyclase"/>
    <property type="match status" value="1"/>
</dbReference>
<proteinExistence type="predicted"/>
<dbReference type="GO" id="GO:0052621">
    <property type="term" value="F:diguanylate cyclase activity"/>
    <property type="evidence" value="ECO:0007669"/>
    <property type="project" value="UniProtKB-EC"/>
</dbReference>
<dbReference type="InterPro" id="IPR050469">
    <property type="entry name" value="Diguanylate_Cyclase"/>
</dbReference>
<accession>A0A6M4MFY3</accession>
<dbReference type="Pfam" id="PF00990">
    <property type="entry name" value="GGDEF"/>
    <property type="match status" value="1"/>
</dbReference>
<evidence type="ECO:0000259" key="3">
    <source>
        <dbReference type="PROSITE" id="PS50887"/>
    </source>
</evidence>
<dbReference type="PANTHER" id="PTHR45138:SF6">
    <property type="entry name" value="DIGUANYLATE CYCLASE DGCN"/>
    <property type="match status" value="1"/>
</dbReference>
<keyword evidence="5" id="KW-1185">Reference proteome</keyword>
<reference evidence="5" key="1">
    <citation type="submission" date="2014-12" db="EMBL/GenBank/DDBJ databases">
        <title>Complete genome sequence of a multi-drug resistant Klebsiella pneumoniae.</title>
        <authorList>
            <person name="Hua X."/>
            <person name="Chen Q."/>
            <person name="Li X."/>
            <person name="Feng Y."/>
            <person name="Ruan Z."/>
            <person name="Yu Y."/>
        </authorList>
    </citation>
    <scope>NUCLEOTIDE SEQUENCE [LARGE SCALE GENOMIC DNA]</scope>
    <source>
        <strain evidence="5">5.12</strain>
    </source>
</reference>
<comment type="cofactor">
    <cofactor evidence="1">
        <name>Mg(2+)</name>
        <dbReference type="ChEBI" id="CHEBI:18420"/>
    </cofactor>
</comment>
<dbReference type="FunFam" id="3.30.70.270:FF:000001">
    <property type="entry name" value="Diguanylate cyclase domain protein"/>
    <property type="match status" value="1"/>
</dbReference>
<gene>
    <name evidence="4" type="ORF">CA267_013980</name>
</gene>
<dbReference type="OrthoDB" id="9812260at2"/>